<sequence length="73" mass="8036">MRVEQARVHGLKDVSALLDLFQSHGHNEVDTARVYGQGSSEELIAYDASLPEQSPSCTQVALNSRTPTLRTPR</sequence>
<name>A0ACC3TGM1_9ASCO</name>
<dbReference type="EMBL" id="MU970160">
    <property type="protein sequence ID" value="KAK9319815.1"/>
    <property type="molecule type" value="Genomic_DNA"/>
</dbReference>
<gene>
    <name evidence="1" type="ORF">V1517DRAFT_331312</name>
</gene>
<accession>A0ACC3TGM1</accession>
<keyword evidence="2" id="KW-1185">Reference proteome</keyword>
<proteinExistence type="predicted"/>
<evidence type="ECO:0000313" key="1">
    <source>
        <dbReference type="EMBL" id="KAK9319815.1"/>
    </source>
</evidence>
<evidence type="ECO:0000313" key="2">
    <source>
        <dbReference type="Proteomes" id="UP001489719"/>
    </source>
</evidence>
<reference evidence="2" key="1">
    <citation type="journal article" date="2024" name="Front. Bioeng. Biotechnol.">
        <title>Genome-scale model development and genomic sequencing of the oleaginous clade Lipomyces.</title>
        <authorList>
            <person name="Czajka J.J."/>
            <person name="Han Y."/>
            <person name="Kim J."/>
            <person name="Mondo S.J."/>
            <person name="Hofstad B.A."/>
            <person name="Robles A."/>
            <person name="Haridas S."/>
            <person name="Riley R."/>
            <person name="LaButti K."/>
            <person name="Pangilinan J."/>
            <person name="Andreopoulos W."/>
            <person name="Lipzen A."/>
            <person name="Yan J."/>
            <person name="Wang M."/>
            <person name="Ng V."/>
            <person name="Grigoriev I.V."/>
            <person name="Spatafora J.W."/>
            <person name="Magnuson J.K."/>
            <person name="Baker S.E."/>
            <person name="Pomraning K.R."/>
        </authorList>
    </citation>
    <scope>NUCLEOTIDE SEQUENCE [LARGE SCALE GENOMIC DNA]</scope>
    <source>
        <strain evidence="2">CBS 10300</strain>
    </source>
</reference>
<protein>
    <submittedName>
        <fullName evidence="1">Uncharacterized protein</fullName>
    </submittedName>
</protein>
<dbReference type="Proteomes" id="UP001489719">
    <property type="component" value="Unassembled WGS sequence"/>
</dbReference>
<comment type="caution">
    <text evidence="1">The sequence shown here is derived from an EMBL/GenBank/DDBJ whole genome shotgun (WGS) entry which is preliminary data.</text>
</comment>
<organism evidence="1 2">
    <name type="scientific">Lipomyces orientalis</name>
    <dbReference type="NCBI Taxonomy" id="1233043"/>
    <lineage>
        <taxon>Eukaryota</taxon>
        <taxon>Fungi</taxon>
        <taxon>Dikarya</taxon>
        <taxon>Ascomycota</taxon>
        <taxon>Saccharomycotina</taxon>
        <taxon>Lipomycetes</taxon>
        <taxon>Lipomycetales</taxon>
        <taxon>Lipomycetaceae</taxon>
        <taxon>Lipomyces</taxon>
    </lineage>
</organism>